<gene>
    <name evidence="1" type="ORF">SORBI_3008G140000</name>
</gene>
<protein>
    <submittedName>
        <fullName evidence="1">Uncharacterized protein</fullName>
    </submittedName>
</protein>
<keyword evidence="2" id="KW-1185">Reference proteome</keyword>
<reference evidence="2" key="2">
    <citation type="journal article" date="2018" name="Plant J.">
        <title>The Sorghum bicolor reference genome: improved assembly, gene annotations, a transcriptome atlas, and signatures of genome organization.</title>
        <authorList>
            <person name="McCormick R.F."/>
            <person name="Truong S.K."/>
            <person name="Sreedasyam A."/>
            <person name="Jenkins J."/>
            <person name="Shu S."/>
            <person name="Sims D."/>
            <person name="Kennedy M."/>
            <person name="Amirebrahimi M."/>
            <person name="Weers B.D."/>
            <person name="McKinley B."/>
            <person name="Mattison A."/>
            <person name="Morishige D.T."/>
            <person name="Grimwood J."/>
            <person name="Schmutz J."/>
            <person name="Mullet J.E."/>
        </authorList>
    </citation>
    <scope>NUCLEOTIDE SEQUENCE [LARGE SCALE GENOMIC DNA]</scope>
    <source>
        <strain evidence="2">cv. BTx623</strain>
    </source>
</reference>
<dbReference type="PANTHER" id="PTHR37251:SF2">
    <property type="match status" value="1"/>
</dbReference>
<dbReference type="GO" id="GO:0005742">
    <property type="term" value="C:mitochondrial outer membrane translocase complex"/>
    <property type="evidence" value="ECO:0007669"/>
    <property type="project" value="InterPro"/>
</dbReference>
<dbReference type="Gramene" id="OQU79408">
    <property type="protein sequence ID" value="OQU79408"/>
    <property type="gene ID" value="SORBI_3008G140000"/>
</dbReference>
<reference evidence="1 2" key="1">
    <citation type="journal article" date="2009" name="Nature">
        <title>The Sorghum bicolor genome and the diversification of grasses.</title>
        <authorList>
            <person name="Paterson A.H."/>
            <person name="Bowers J.E."/>
            <person name="Bruggmann R."/>
            <person name="Dubchak I."/>
            <person name="Grimwood J."/>
            <person name="Gundlach H."/>
            <person name="Haberer G."/>
            <person name="Hellsten U."/>
            <person name="Mitros T."/>
            <person name="Poliakov A."/>
            <person name="Schmutz J."/>
            <person name="Spannagl M."/>
            <person name="Tang H."/>
            <person name="Wang X."/>
            <person name="Wicker T."/>
            <person name="Bharti A.K."/>
            <person name="Chapman J."/>
            <person name="Feltus F.A."/>
            <person name="Gowik U."/>
            <person name="Grigoriev I.V."/>
            <person name="Lyons E."/>
            <person name="Maher C.A."/>
            <person name="Martis M."/>
            <person name="Narechania A."/>
            <person name="Otillar R.P."/>
            <person name="Penning B.W."/>
            <person name="Salamov A.A."/>
            <person name="Wang Y."/>
            <person name="Zhang L."/>
            <person name="Carpita N.C."/>
            <person name="Freeling M."/>
            <person name="Gingle A.R."/>
            <person name="Hash C.T."/>
            <person name="Keller B."/>
            <person name="Klein P."/>
            <person name="Kresovich S."/>
            <person name="McCann M.C."/>
            <person name="Ming R."/>
            <person name="Peterson D.G."/>
            <person name="Mehboob-ur-Rahman"/>
            <person name="Ware D."/>
            <person name="Westhoff P."/>
            <person name="Mayer K.F."/>
            <person name="Messing J."/>
            <person name="Rokhsar D.S."/>
        </authorList>
    </citation>
    <scope>NUCLEOTIDE SEQUENCE [LARGE SCALE GENOMIC DNA]</scope>
    <source>
        <strain evidence="2">cv. BTx623</strain>
    </source>
</reference>
<sequence>MTSPPPINSTTTGFYLLLARGGEDAARKKEVIGRVEIKTLQEPHRRRGAGGRTESGIMAGPAAAVAEAWDKVAVFVFNQLYDERKRAENDKIAKVLGLFVGSILLMRNCGDIMAV</sequence>
<dbReference type="PANTHER" id="PTHR37251">
    <property type="entry name" value="MITOCHONDRIAL IMPORT RECEPTOR SUBUNIT TOM5 HOMOLOG"/>
    <property type="match status" value="1"/>
</dbReference>
<evidence type="ECO:0000313" key="2">
    <source>
        <dbReference type="Proteomes" id="UP000000768"/>
    </source>
</evidence>
<dbReference type="OrthoDB" id="5514856at2759"/>
<evidence type="ECO:0000313" key="1">
    <source>
        <dbReference type="EMBL" id="OQU79408.1"/>
    </source>
</evidence>
<organism evidence="1 2">
    <name type="scientific">Sorghum bicolor</name>
    <name type="common">Sorghum</name>
    <name type="synonym">Sorghum vulgare</name>
    <dbReference type="NCBI Taxonomy" id="4558"/>
    <lineage>
        <taxon>Eukaryota</taxon>
        <taxon>Viridiplantae</taxon>
        <taxon>Streptophyta</taxon>
        <taxon>Embryophyta</taxon>
        <taxon>Tracheophyta</taxon>
        <taxon>Spermatophyta</taxon>
        <taxon>Magnoliopsida</taxon>
        <taxon>Liliopsida</taxon>
        <taxon>Poales</taxon>
        <taxon>Poaceae</taxon>
        <taxon>PACMAD clade</taxon>
        <taxon>Panicoideae</taxon>
        <taxon>Andropogonodae</taxon>
        <taxon>Andropogoneae</taxon>
        <taxon>Sorghinae</taxon>
        <taxon>Sorghum</taxon>
    </lineage>
</organism>
<name>A0A1Z5R6M2_SORBI</name>
<dbReference type="AlphaFoldDB" id="A0A1Z5R6M2"/>
<dbReference type="Proteomes" id="UP000000768">
    <property type="component" value="Chromosome 8"/>
</dbReference>
<dbReference type="EMBL" id="CM000767">
    <property type="protein sequence ID" value="OQU79408.1"/>
    <property type="molecule type" value="Genomic_DNA"/>
</dbReference>
<proteinExistence type="predicted"/>
<accession>A0A1Z5R6M2</accession>
<dbReference type="InParanoid" id="A0A1Z5R6M2"/>
<dbReference type="InterPro" id="IPR034553">
    <property type="entry name" value="TOM5_viridi"/>
</dbReference>